<dbReference type="AlphaFoldDB" id="A0A4Y7TZD5"/>
<protein>
    <submittedName>
        <fullName evidence="2">Uncharacterized protein</fullName>
    </submittedName>
</protein>
<accession>A0A4Y7TZD5</accession>
<organism evidence="2 3">
    <name type="scientific">Coprinellus micaceus</name>
    <name type="common">Glistening ink-cap mushroom</name>
    <name type="synonym">Coprinus micaceus</name>
    <dbReference type="NCBI Taxonomy" id="71717"/>
    <lineage>
        <taxon>Eukaryota</taxon>
        <taxon>Fungi</taxon>
        <taxon>Dikarya</taxon>
        <taxon>Basidiomycota</taxon>
        <taxon>Agaricomycotina</taxon>
        <taxon>Agaricomycetes</taxon>
        <taxon>Agaricomycetidae</taxon>
        <taxon>Agaricales</taxon>
        <taxon>Agaricineae</taxon>
        <taxon>Psathyrellaceae</taxon>
        <taxon>Coprinellus</taxon>
    </lineage>
</organism>
<evidence type="ECO:0000313" key="3">
    <source>
        <dbReference type="Proteomes" id="UP000298030"/>
    </source>
</evidence>
<dbReference type="Proteomes" id="UP000298030">
    <property type="component" value="Unassembled WGS sequence"/>
</dbReference>
<reference evidence="2 3" key="1">
    <citation type="journal article" date="2019" name="Nat. Ecol. Evol.">
        <title>Megaphylogeny resolves global patterns of mushroom evolution.</title>
        <authorList>
            <person name="Varga T."/>
            <person name="Krizsan K."/>
            <person name="Foldi C."/>
            <person name="Dima B."/>
            <person name="Sanchez-Garcia M."/>
            <person name="Sanchez-Ramirez S."/>
            <person name="Szollosi G.J."/>
            <person name="Szarkandi J.G."/>
            <person name="Papp V."/>
            <person name="Albert L."/>
            <person name="Andreopoulos W."/>
            <person name="Angelini C."/>
            <person name="Antonin V."/>
            <person name="Barry K.W."/>
            <person name="Bougher N.L."/>
            <person name="Buchanan P."/>
            <person name="Buyck B."/>
            <person name="Bense V."/>
            <person name="Catcheside P."/>
            <person name="Chovatia M."/>
            <person name="Cooper J."/>
            <person name="Damon W."/>
            <person name="Desjardin D."/>
            <person name="Finy P."/>
            <person name="Geml J."/>
            <person name="Haridas S."/>
            <person name="Hughes K."/>
            <person name="Justo A."/>
            <person name="Karasinski D."/>
            <person name="Kautmanova I."/>
            <person name="Kiss B."/>
            <person name="Kocsube S."/>
            <person name="Kotiranta H."/>
            <person name="LaButti K.M."/>
            <person name="Lechner B.E."/>
            <person name="Liimatainen K."/>
            <person name="Lipzen A."/>
            <person name="Lukacs Z."/>
            <person name="Mihaltcheva S."/>
            <person name="Morgado L.N."/>
            <person name="Niskanen T."/>
            <person name="Noordeloos M.E."/>
            <person name="Ohm R.A."/>
            <person name="Ortiz-Santana B."/>
            <person name="Ovrebo C."/>
            <person name="Racz N."/>
            <person name="Riley R."/>
            <person name="Savchenko A."/>
            <person name="Shiryaev A."/>
            <person name="Soop K."/>
            <person name="Spirin V."/>
            <person name="Szebenyi C."/>
            <person name="Tomsovsky M."/>
            <person name="Tulloss R.E."/>
            <person name="Uehling J."/>
            <person name="Grigoriev I.V."/>
            <person name="Vagvolgyi C."/>
            <person name="Papp T."/>
            <person name="Martin F.M."/>
            <person name="Miettinen O."/>
            <person name="Hibbett D.S."/>
            <person name="Nagy L.G."/>
        </authorList>
    </citation>
    <scope>NUCLEOTIDE SEQUENCE [LARGE SCALE GENOMIC DNA]</scope>
    <source>
        <strain evidence="2 3">FP101781</strain>
    </source>
</reference>
<name>A0A4Y7TZD5_COPMI</name>
<evidence type="ECO:0000313" key="2">
    <source>
        <dbReference type="EMBL" id="TEB39540.1"/>
    </source>
</evidence>
<keyword evidence="3" id="KW-1185">Reference proteome</keyword>
<keyword evidence="1" id="KW-0472">Membrane</keyword>
<proteinExistence type="predicted"/>
<feature type="non-terminal residue" evidence="2">
    <location>
        <position position="1"/>
    </location>
</feature>
<gene>
    <name evidence="2" type="ORF">FA13DRAFT_1723752</name>
</gene>
<keyword evidence="1" id="KW-1133">Transmembrane helix</keyword>
<evidence type="ECO:0000256" key="1">
    <source>
        <dbReference type="SAM" id="Phobius"/>
    </source>
</evidence>
<keyword evidence="1" id="KW-0812">Transmembrane</keyword>
<dbReference type="EMBL" id="QPFP01000001">
    <property type="protein sequence ID" value="TEB39540.1"/>
    <property type="molecule type" value="Genomic_DNA"/>
</dbReference>
<feature type="transmembrane region" description="Helical" evidence="1">
    <location>
        <begin position="6"/>
        <end position="30"/>
    </location>
</feature>
<comment type="caution">
    <text evidence="2">The sequence shown here is derived from an EMBL/GenBank/DDBJ whole genome shotgun (WGS) entry which is preliminary data.</text>
</comment>
<sequence length="65" mass="6975">IDHLSLFHLLTAISLGFQLPAVAVIVALALPYPAPRVSRPLPRLPACAGPACGCMWAARTFRRPL</sequence>
<feature type="non-terminal residue" evidence="2">
    <location>
        <position position="65"/>
    </location>
</feature>